<keyword evidence="1" id="KW-0812">Transmembrane</keyword>
<dbReference type="AlphaFoldDB" id="A0A1G6IEH8"/>
<protein>
    <submittedName>
        <fullName evidence="2">Uncharacterized protein</fullName>
    </submittedName>
</protein>
<reference evidence="2 3" key="1">
    <citation type="submission" date="2016-10" db="EMBL/GenBank/DDBJ databases">
        <authorList>
            <person name="de Groot N.N."/>
        </authorList>
    </citation>
    <scope>NUCLEOTIDE SEQUENCE [LARGE SCALE GENOMIC DNA]</scope>
    <source>
        <strain evidence="2 3">DSM 45514</strain>
    </source>
</reference>
<feature type="transmembrane region" description="Helical" evidence="1">
    <location>
        <begin position="76"/>
        <end position="96"/>
    </location>
</feature>
<organism evidence="2 3">
    <name type="scientific">Melghirimyces thermohalophilus</name>
    <dbReference type="NCBI Taxonomy" id="1236220"/>
    <lineage>
        <taxon>Bacteria</taxon>
        <taxon>Bacillati</taxon>
        <taxon>Bacillota</taxon>
        <taxon>Bacilli</taxon>
        <taxon>Bacillales</taxon>
        <taxon>Thermoactinomycetaceae</taxon>
        <taxon>Melghirimyces</taxon>
    </lineage>
</organism>
<feature type="transmembrane region" description="Helical" evidence="1">
    <location>
        <begin position="102"/>
        <end position="120"/>
    </location>
</feature>
<feature type="transmembrane region" description="Helical" evidence="1">
    <location>
        <begin position="42"/>
        <end position="64"/>
    </location>
</feature>
<dbReference type="EMBL" id="FMZA01000002">
    <property type="protein sequence ID" value="SDC04952.1"/>
    <property type="molecule type" value="Genomic_DNA"/>
</dbReference>
<sequence>MKKLWVILKAKFLALLIITIIQYFLLLWLYSISPHSHEASLLAFSFVLITAFIVLIYGVPISVLSDYLTQKKYLRWLWAFLIHSTGGALLPALLWFDDIKEGRYLWVLWGLISAFLFWLIDELLKMFRKI</sequence>
<name>A0A1G6IEH8_9BACL</name>
<keyword evidence="3" id="KW-1185">Reference proteome</keyword>
<gene>
    <name evidence="2" type="ORF">SAMN04488112_102201</name>
</gene>
<dbReference type="OrthoDB" id="2971980at2"/>
<dbReference type="Proteomes" id="UP000199387">
    <property type="component" value="Unassembled WGS sequence"/>
</dbReference>
<proteinExistence type="predicted"/>
<evidence type="ECO:0000313" key="2">
    <source>
        <dbReference type="EMBL" id="SDC04952.1"/>
    </source>
</evidence>
<dbReference type="RefSeq" id="WP_091566261.1">
    <property type="nucleotide sequence ID" value="NZ_FMZA01000002.1"/>
</dbReference>
<evidence type="ECO:0000313" key="3">
    <source>
        <dbReference type="Proteomes" id="UP000199387"/>
    </source>
</evidence>
<evidence type="ECO:0000256" key="1">
    <source>
        <dbReference type="SAM" id="Phobius"/>
    </source>
</evidence>
<accession>A0A1G6IEH8</accession>
<keyword evidence="1" id="KW-1133">Transmembrane helix</keyword>
<keyword evidence="1" id="KW-0472">Membrane</keyword>
<feature type="transmembrane region" description="Helical" evidence="1">
    <location>
        <begin position="12"/>
        <end position="30"/>
    </location>
</feature>